<dbReference type="AlphaFoldDB" id="A0A975WCK1"/>
<dbReference type="Gene3D" id="3.40.50.720">
    <property type="entry name" value="NAD(P)-binding Rossmann-like Domain"/>
    <property type="match status" value="1"/>
</dbReference>
<dbReference type="Proteomes" id="UP000182932">
    <property type="component" value="Unassembled WGS sequence"/>
</dbReference>
<evidence type="ECO:0000256" key="2">
    <source>
        <dbReference type="ARBA" id="ARBA00023002"/>
    </source>
</evidence>
<gene>
    <name evidence="5" type="ORF">SAMN04487940_11416</name>
</gene>
<evidence type="ECO:0000256" key="3">
    <source>
        <dbReference type="ARBA" id="ARBA00023027"/>
    </source>
</evidence>
<keyword evidence="3" id="KW-0520">NAD</keyword>
<evidence type="ECO:0000313" key="6">
    <source>
        <dbReference type="Proteomes" id="UP000182932"/>
    </source>
</evidence>
<dbReference type="GO" id="GO:0016491">
    <property type="term" value="F:oxidoreductase activity"/>
    <property type="evidence" value="ECO:0007669"/>
    <property type="project" value="UniProtKB-KW"/>
</dbReference>
<organism evidence="5 6">
    <name type="scientific">Marinovum algicola</name>
    <dbReference type="NCBI Taxonomy" id="42444"/>
    <lineage>
        <taxon>Bacteria</taxon>
        <taxon>Pseudomonadati</taxon>
        <taxon>Pseudomonadota</taxon>
        <taxon>Alphaproteobacteria</taxon>
        <taxon>Rhodobacterales</taxon>
        <taxon>Roseobacteraceae</taxon>
        <taxon>Marinovum</taxon>
    </lineage>
</organism>
<proteinExistence type="inferred from homology"/>
<evidence type="ECO:0000256" key="1">
    <source>
        <dbReference type="ARBA" id="ARBA00007637"/>
    </source>
</evidence>
<name>A0A975WCK1_9RHOB</name>
<dbReference type="SUPFAM" id="SSF51735">
    <property type="entry name" value="NAD(P)-binding Rossmann-fold domains"/>
    <property type="match status" value="1"/>
</dbReference>
<dbReference type="GeneID" id="80819682"/>
<sequence>MKIAVTGGQGGFGRVVVREARAAGHAVISIDRTAAVAEPVDGVEYRAADAADYAQVTAALTGADAVIHLAAFPAAGLAPDDVTHNNNVTASYNVLLASAELGLRRICNASSVNAIGHSYSRAPEYDYFPIDEDHPTRAEDPYSLSKWLGEMQADAIVRRYDGMKIASLRLHWIVEDVARAAQAWQQEPDPGKHLWAWTPAVPAARAALRSLEADFDGHQRMFLVSHATTEATPSRDLARRHFPGVRLKAGFDGTASFFDSSRARRLLGWSA</sequence>
<comment type="similarity">
    <text evidence="1">Belongs to the NAD(P)-dependent epimerase/dehydratase family.</text>
</comment>
<dbReference type="PANTHER" id="PTHR43103">
    <property type="entry name" value="NUCLEOSIDE-DIPHOSPHATE-SUGAR EPIMERASE"/>
    <property type="match status" value="1"/>
</dbReference>
<feature type="domain" description="NAD-dependent epimerase/dehydratase" evidence="4">
    <location>
        <begin position="3"/>
        <end position="170"/>
    </location>
</feature>
<dbReference type="EMBL" id="FNYY01000014">
    <property type="protein sequence ID" value="SEJ92412.1"/>
    <property type="molecule type" value="Genomic_DNA"/>
</dbReference>
<evidence type="ECO:0000259" key="4">
    <source>
        <dbReference type="Pfam" id="PF01370"/>
    </source>
</evidence>
<protein>
    <submittedName>
        <fullName evidence="5">UDP-glucose 4-epimerase</fullName>
    </submittedName>
</protein>
<dbReference type="Pfam" id="PF01370">
    <property type="entry name" value="Epimerase"/>
    <property type="match status" value="1"/>
</dbReference>
<dbReference type="RefSeq" id="WP_048535349.1">
    <property type="nucleotide sequence ID" value="NZ_CATLQZ010000011.1"/>
</dbReference>
<evidence type="ECO:0000313" key="5">
    <source>
        <dbReference type="EMBL" id="SEJ92412.1"/>
    </source>
</evidence>
<dbReference type="PANTHER" id="PTHR43103:SF5">
    <property type="entry name" value="4-EPIMERASE, PUTATIVE (AFU_ORTHOLOGUE AFUA_7G00360)-RELATED"/>
    <property type="match status" value="1"/>
</dbReference>
<dbReference type="InterPro" id="IPR001509">
    <property type="entry name" value="Epimerase_deHydtase"/>
</dbReference>
<keyword evidence="6" id="KW-1185">Reference proteome</keyword>
<comment type="caution">
    <text evidence="5">The sequence shown here is derived from an EMBL/GenBank/DDBJ whole genome shotgun (WGS) entry which is preliminary data.</text>
</comment>
<accession>A0A975WCK1</accession>
<keyword evidence="2" id="KW-0560">Oxidoreductase</keyword>
<dbReference type="InterPro" id="IPR036291">
    <property type="entry name" value="NAD(P)-bd_dom_sf"/>
</dbReference>
<reference evidence="5 6" key="1">
    <citation type="submission" date="2016-10" db="EMBL/GenBank/DDBJ databases">
        <authorList>
            <person name="Varghese N."/>
            <person name="Submissions S."/>
        </authorList>
    </citation>
    <scope>NUCLEOTIDE SEQUENCE [LARGE SCALE GENOMIC DNA]</scope>
    <source>
        <strain evidence="5 6">FF3</strain>
    </source>
</reference>